<gene>
    <name evidence="2" type="ORF">CCMA1212_008688</name>
</gene>
<evidence type="ECO:0000313" key="2">
    <source>
        <dbReference type="EMBL" id="TFA99512.1"/>
    </source>
</evidence>
<protein>
    <submittedName>
        <fullName evidence="2">Uncharacterized protein</fullName>
    </submittedName>
</protein>
<feature type="region of interest" description="Disordered" evidence="1">
    <location>
        <begin position="1"/>
        <end position="200"/>
    </location>
</feature>
<evidence type="ECO:0000313" key="3">
    <source>
        <dbReference type="Proteomes" id="UP001642720"/>
    </source>
</evidence>
<accession>A0ABY2GUB7</accession>
<feature type="compositionally biased region" description="Polar residues" evidence="1">
    <location>
        <begin position="26"/>
        <end position="39"/>
    </location>
</feature>
<sequence>MARNAPKQSSTSQQQQQHPPPAESNVDAQLSTRIITDPNTGDDGDDDDDDDDGVSRKRRKTSKSAEQGNAAAGPRDHQPPQPTSNQPAPLLGGGGPSQYIDPHVFGQGAGPTPTEKLRRMQAGGESSDTSRRDWAQPGAGKGSSLGSNMNAPSTPKPPLLSQHAAGVKTATKDDQNITSLTSGEGSKKGQKRRLSFGQSDAEFDQERLLNIVQELDKFEKEQKDFGKQQLQAIREGSV</sequence>
<name>A0ABY2GUB7_9HYPO</name>
<dbReference type="GeneID" id="300580255"/>
<dbReference type="Proteomes" id="UP001642720">
    <property type="component" value="Unassembled WGS sequence"/>
</dbReference>
<organism evidence="2 3">
    <name type="scientific">Trichoderma ghanense</name>
    <dbReference type="NCBI Taxonomy" id="65468"/>
    <lineage>
        <taxon>Eukaryota</taxon>
        <taxon>Fungi</taxon>
        <taxon>Dikarya</taxon>
        <taxon>Ascomycota</taxon>
        <taxon>Pezizomycotina</taxon>
        <taxon>Sordariomycetes</taxon>
        <taxon>Hypocreomycetidae</taxon>
        <taxon>Hypocreales</taxon>
        <taxon>Hypocreaceae</taxon>
        <taxon>Trichoderma</taxon>
    </lineage>
</organism>
<keyword evidence="3" id="KW-1185">Reference proteome</keyword>
<reference evidence="2 3" key="1">
    <citation type="submission" date="2018-01" db="EMBL/GenBank/DDBJ databases">
        <title>Genome characterization of the sugarcane-associated fungus Trichoderma ghanense CCMA-1212 and their application in lignocelulose bioconversion.</title>
        <authorList>
            <person name="Steindorff A.S."/>
            <person name="Mendes T.D."/>
            <person name="Vilela E.S.D."/>
            <person name="Rodrigues D.S."/>
            <person name="Formighieri E.F."/>
            <person name="Melo I.S."/>
            <person name="Favaro L.C.L."/>
        </authorList>
    </citation>
    <scope>NUCLEOTIDE SEQUENCE [LARGE SCALE GENOMIC DNA]</scope>
    <source>
        <strain evidence="2 3">CCMA-1212</strain>
    </source>
</reference>
<dbReference type="RefSeq" id="XP_073555714.1">
    <property type="nucleotide sequence ID" value="XM_073705805.1"/>
</dbReference>
<comment type="caution">
    <text evidence="2">The sequence shown here is derived from an EMBL/GenBank/DDBJ whole genome shotgun (WGS) entry which is preliminary data.</text>
</comment>
<feature type="compositionally biased region" description="Low complexity" evidence="1">
    <location>
        <begin position="8"/>
        <end position="17"/>
    </location>
</feature>
<feature type="compositionally biased region" description="Polar residues" evidence="1">
    <location>
        <begin position="144"/>
        <end position="153"/>
    </location>
</feature>
<evidence type="ECO:0000256" key="1">
    <source>
        <dbReference type="SAM" id="MobiDB-lite"/>
    </source>
</evidence>
<dbReference type="EMBL" id="PPTA01000014">
    <property type="protein sequence ID" value="TFA99512.1"/>
    <property type="molecule type" value="Genomic_DNA"/>
</dbReference>
<proteinExistence type="predicted"/>
<feature type="compositionally biased region" description="Acidic residues" evidence="1">
    <location>
        <begin position="40"/>
        <end position="52"/>
    </location>
</feature>